<proteinExistence type="predicted"/>
<feature type="region of interest" description="Disordered" evidence="1">
    <location>
        <begin position="44"/>
        <end position="101"/>
    </location>
</feature>
<name>A0A1G6RU93_9BACT</name>
<organism evidence="2 3">
    <name type="scientific">Desulfurella multipotens</name>
    <dbReference type="NCBI Taxonomy" id="79269"/>
    <lineage>
        <taxon>Bacteria</taxon>
        <taxon>Pseudomonadati</taxon>
        <taxon>Campylobacterota</taxon>
        <taxon>Desulfurellia</taxon>
        <taxon>Desulfurellales</taxon>
        <taxon>Desulfurellaceae</taxon>
        <taxon>Desulfurella</taxon>
    </lineage>
</organism>
<evidence type="ECO:0000313" key="2">
    <source>
        <dbReference type="EMBL" id="SDD08128.1"/>
    </source>
</evidence>
<sequence length="101" mass="10008">MKKLIITSLVSLGIVAFTFNYVQASSLKGVNVTSTQHQKTIKSMDEGVVVPGPGPGGGEMGGLGGAGGGFGNGGTGAGGGGGRPPTPYKVKNNKHNINTPK</sequence>
<gene>
    <name evidence="2" type="ORF">SAMN05660835_01856</name>
</gene>
<reference evidence="3" key="1">
    <citation type="submission" date="2016-10" db="EMBL/GenBank/DDBJ databases">
        <authorList>
            <person name="Varghese N."/>
            <person name="Submissions S."/>
        </authorList>
    </citation>
    <scope>NUCLEOTIDE SEQUENCE [LARGE SCALE GENOMIC DNA]</scope>
    <source>
        <strain evidence="3">DSM 8415</strain>
    </source>
</reference>
<dbReference type="RefSeq" id="WP_092129817.1">
    <property type="nucleotide sequence ID" value="NZ_FMYU01000022.1"/>
</dbReference>
<dbReference type="Proteomes" id="UP000199411">
    <property type="component" value="Unassembled WGS sequence"/>
</dbReference>
<evidence type="ECO:0000313" key="3">
    <source>
        <dbReference type="Proteomes" id="UP000199411"/>
    </source>
</evidence>
<keyword evidence="3" id="KW-1185">Reference proteome</keyword>
<feature type="compositionally biased region" description="Gly residues" evidence="1">
    <location>
        <begin position="55"/>
        <end position="83"/>
    </location>
</feature>
<dbReference type="EMBL" id="FMYU01000022">
    <property type="protein sequence ID" value="SDD08128.1"/>
    <property type="molecule type" value="Genomic_DNA"/>
</dbReference>
<dbReference type="AlphaFoldDB" id="A0A1G6RU93"/>
<accession>A0A1G6RU93</accession>
<evidence type="ECO:0000256" key="1">
    <source>
        <dbReference type="SAM" id="MobiDB-lite"/>
    </source>
</evidence>
<protein>
    <submittedName>
        <fullName evidence="2">Uncharacterized protein</fullName>
    </submittedName>
</protein>